<dbReference type="GO" id="GO:0016874">
    <property type="term" value="F:ligase activity"/>
    <property type="evidence" value="ECO:0007669"/>
    <property type="project" value="UniProtKB-KW"/>
</dbReference>
<protein>
    <recommendedName>
        <fullName evidence="7">2-amino-3-ketobutyrate coenzyme A ligase</fullName>
        <shortName evidence="7">AKB ligase</shortName>
        <ecNumber evidence="7">2.3.1.29</ecNumber>
    </recommendedName>
    <alternativeName>
        <fullName evidence="7">Glycine acetyltransferase</fullName>
    </alternativeName>
</protein>
<feature type="binding site" description="in other chain" evidence="7">
    <location>
        <begin position="208"/>
        <end position="211"/>
    </location>
    <ligand>
        <name>pyridoxal 5'-phosphate</name>
        <dbReference type="ChEBI" id="CHEBI:597326"/>
        <note>ligand shared between dimeric partners</note>
    </ligand>
</feature>
<dbReference type="GO" id="GO:0008710">
    <property type="term" value="F:8-amino-7-oxononanoate synthase activity"/>
    <property type="evidence" value="ECO:0007669"/>
    <property type="project" value="UniProtKB-EC"/>
</dbReference>
<dbReference type="RefSeq" id="WP_015105815.1">
    <property type="nucleotide sequence ID" value="NC_019673.1"/>
</dbReference>
<comment type="function">
    <text evidence="7">Catalyzes the cleavage of 2-amino-3-ketobutyrate to glycine and acetyl-CoA.</text>
</comment>
<dbReference type="InterPro" id="IPR015424">
    <property type="entry name" value="PyrdxlP-dep_Trfase"/>
</dbReference>
<gene>
    <name evidence="7 10" type="primary">kbl</name>
    <name evidence="10" type="ordered locus">BN6_84940</name>
</gene>
<evidence type="ECO:0000256" key="1">
    <source>
        <dbReference type="ARBA" id="ARBA00008392"/>
    </source>
</evidence>
<feature type="binding site" evidence="7">
    <location>
        <position position="136"/>
    </location>
    <ligand>
        <name>substrate</name>
    </ligand>
</feature>
<dbReference type="HAMAP" id="MF_00985">
    <property type="entry name" value="2am3keto_CoA_ligase"/>
    <property type="match status" value="1"/>
</dbReference>
<evidence type="ECO:0000256" key="4">
    <source>
        <dbReference type="ARBA" id="ARBA00022898"/>
    </source>
</evidence>
<keyword evidence="10" id="KW-0436">Ligase</keyword>
<feature type="binding site" evidence="7">
    <location>
        <begin position="272"/>
        <end position="273"/>
    </location>
    <ligand>
        <name>pyridoxal 5'-phosphate</name>
        <dbReference type="ChEBI" id="CHEBI:597326"/>
        <note>ligand shared between dimeric partners</note>
    </ligand>
</feature>
<dbReference type="GO" id="GO:0030170">
    <property type="term" value="F:pyridoxal phosphate binding"/>
    <property type="evidence" value="ECO:0007669"/>
    <property type="project" value="UniProtKB-UniRule"/>
</dbReference>
<feature type="coiled-coil region" evidence="8">
    <location>
        <begin position="151"/>
        <end position="178"/>
    </location>
</feature>
<dbReference type="eggNOG" id="COG0156">
    <property type="taxonomic scope" value="Bacteria"/>
</dbReference>
<feature type="binding site" description="in other chain" evidence="7">
    <location>
        <begin position="111"/>
        <end position="112"/>
    </location>
    <ligand>
        <name>pyridoxal 5'-phosphate</name>
        <dbReference type="ChEBI" id="CHEBI:597326"/>
        <note>ligand shared between dimeric partners</note>
    </ligand>
</feature>
<evidence type="ECO:0000256" key="3">
    <source>
        <dbReference type="ARBA" id="ARBA00022679"/>
    </source>
</evidence>
<comment type="catalytic activity">
    <reaction evidence="6">
        <text>6-carboxyhexanoyl-[ACP] + L-alanine + H(+) = (8S)-8-amino-7-oxononanoate + holo-[ACP] + CO2</text>
        <dbReference type="Rhea" id="RHEA:42288"/>
        <dbReference type="Rhea" id="RHEA-COMP:9685"/>
        <dbReference type="Rhea" id="RHEA-COMP:9955"/>
        <dbReference type="ChEBI" id="CHEBI:15378"/>
        <dbReference type="ChEBI" id="CHEBI:16526"/>
        <dbReference type="ChEBI" id="CHEBI:57972"/>
        <dbReference type="ChEBI" id="CHEBI:64479"/>
        <dbReference type="ChEBI" id="CHEBI:78846"/>
        <dbReference type="ChEBI" id="CHEBI:149468"/>
        <dbReference type="EC" id="2.3.1.47"/>
    </reaction>
</comment>
<dbReference type="PANTHER" id="PTHR13693">
    <property type="entry name" value="CLASS II AMINOTRANSFERASE/8-AMINO-7-OXONONANOATE SYNTHASE"/>
    <property type="match status" value="1"/>
</dbReference>
<dbReference type="NCBIfam" id="NF005394">
    <property type="entry name" value="PRK06939.1"/>
    <property type="match status" value="1"/>
</dbReference>
<dbReference type="GO" id="GO:0008890">
    <property type="term" value="F:glycine C-acetyltransferase activity"/>
    <property type="evidence" value="ECO:0007669"/>
    <property type="project" value="UniProtKB-UniRule"/>
</dbReference>
<evidence type="ECO:0000256" key="2">
    <source>
        <dbReference type="ARBA" id="ARBA00011738"/>
    </source>
</evidence>
<feature type="binding site" description="in other chain" evidence="7">
    <location>
        <position position="183"/>
    </location>
    <ligand>
        <name>pyridoxal 5'-phosphate</name>
        <dbReference type="ChEBI" id="CHEBI:597326"/>
        <note>ligand shared between dimeric partners</note>
    </ligand>
</feature>
<dbReference type="InterPro" id="IPR004839">
    <property type="entry name" value="Aminotransferase_I/II_large"/>
</dbReference>
<dbReference type="InterPro" id="IPR001917">
    <property type="entry name" value="Aminotrans_II_pyridoxalP_BS"/>
</dbReference>
<keyword evidence="3 7" id="KW-0808">Transferase</keyword>
<keyword evidence="11" id="KW-1185">Reference proteome</keyword>
<dbReference type="PATRIC" id="fig|1179773.3.peg.8576"/>
<dbReference type="STRING" id="1179773.BN6_84940"/>
<dbReference type="BioCyc" id="SESP1179773:BN6_RS41160-MONOMER"/>
<keyword evidence="5 7" id="KW-0012">Acyltransferase</keyword>
<dbReference type="OrthoDB" id="9807157at2"/>
<feature type="binding site" description="in other chain" evidence="7">
    <location>
        <begin position="239"/>
        <end position="242"/>
    </location>
    <ligand>
        <name>pyridoxal 5'-phosphate</name>
        <dbReference type="ChEBI" id="CHEBI:597326"/>
        <note>ligand shared between dimeric partners</note>
    </ligand>
</feature>
<comment type="similarity">
    <text evidence="1 7">Belongs to the class-II pyridoxal-phosphate-dependent aminotransferase family.</text>
</comment>
<comment type="pathway">
    <text evidence="7">Amino-acid degradation; L-threonine degradation via oxydo-reductase pathway; glycine from L-threonine: step 2/2.</text>
</comment>
<dbReference type="EC" id="2.3.1.29" evidence="7"/>
<dbReference type="InterPro" id="IPR050087">
    <property type="entry name" value="AON_synthase_class-II"/>
</dbReference>
<dbReference type="PROSITE" id="PS00599">
    <property type="entry name" value="AA_TRANSFER_CLASS_2"/>
    <property type="match status" value="1"/>
</dbReference>
<evidence type="ECO:0000256" key="6">
    <source>
        <dbReference type="ARBA" id="ARBA00047715"/>
    </source>
</evidence>
<comment type="catalytic activity">
    <reaction evidence="7">
        <text>glycine + acetyl-CoA = (2S)-2-amino-3-oxobutanoate + CoA</text>
        <dbReference type="Rhea" id="RHEA:20736"/>
        <dbReference type="ChEBI" id="CHEBI:57287"/>
        <dbReference type="ChEBI" id="CHEBI:57288"/>
        <dbReference type="ChEBI" id="CHEBI:57305"/>
        <dbReference type="ChEBI" id="CHEBI:78948"/>
        <dbReference type="EC" id="2.3.1.29"/>
    </reaction>
</comment>
<dbReference type="InterPro" id="IPR011282">
    <property type="entry name" value="2am3keto_CoA_ligase"/>
</dbReference>
<dbReference type="FunFam" id="3.40.640.10:FF:000006">
    <property type="entry name" value="5-aminolevulinate synthase, mitochondrial"/>
    <property type="match status" value="1"/>
</dbReference>
<dbReference type="InterPro" id="IPR015422">
    <property type="entry name" value="PyrdxlP-dep_Trfase_small"/>
</dbReference>
<sequence>MYGAMRDDLRTGLDEIRAAGLYKAERVIGTPQSAAVRVGAGDEVLNFCANNYLGLADHPKLVQAAKDALDRWGFGMASVRFICGTQEPHKELERRLSEFLGTEDTILYSSCFDANGGLFETLTGAQDAIISDELNHASIIDGVRLSKAKRLRYKNRDLDDLERQLKDAADARYRLIATDGVFSMDGYLAPLDGICELADRYDALVMVDDSHAVGFTGPTGRGTPELFGVQDRVDVVTGTLGKALGGASGGYTSGRAEIVEMLRQRSRPYLFSNSLAPSITAAAIATLDLLDSSSELLTRLRENTKLFRDRMTAEGFDLLPGEHPIIPVMIGDAAEASRMADLLLEQGVYVIGFSYPVVPHGKARIRTQLSAAHSTDDVNRAVDAFVAARAIMRGTA</sequence>
<dbReference type="Pfam" id="PF00155">
    <property type="entry name" value="Aminotran_1_2"/>
    <property type="match status" value="1"/>
</dbReference>
<comment type="cofactor">
    <cofactor evidence="7">
        <name>pyridoxal 5'-phosphate</name>
        <dbReference type="ChEBI" id="CHEBI:597326"/>
    </cofactor>
    <text evidence="7">Binds 1 pyridoxal phosphate per subunit.</text>
</comment>
<organism evidence="10 11">
    <name type="scientific">Saccharothrix espanaensis (strain ATCC 51144 / DSM 44229 / JCM 9112 / NBRC 15066 / NRRL 15764)</name>
    <dbReference type="NCBI Taxonomy" id="1179773"/>
    <lineage>
        <taxon>Bacteria</taxon>
        <taxon>Bacillati</taxon>
        <taxon>Actinomycetota</taxon>
        <taxon>Actinomycetes</taxon>
        <taxon>Pseudonocardiales</taxon>
        <taxon>Pseudonocardiaceae</taxon>
        <taxon>Saccharothrix</taxon>
    </lineage>
</organism>
<accession>K0KGR9</accession>
<dbReference type="EMBL" id="HE804045">
    <property type="protein sequence ID" value="CCH35708.1"/>
    <property type="molecule type" value="Genomic_DNA"/>
</dbReference>
<dbReference type="UniPathway" id="UPA00046">
    <property type="reaction ID" value="UER00506"/>
</dbReference>
<dbReference type="AlphaFoldDB" id="K0KGR9"/>
<dbReference type="HOGENOM" id="CLU_015846_11_0_11"/>
<evidence type="ECO:0000256" key="5">
    <source>
        <dbReference type="ARBA" id="ARBA00023315"/>
    </source>
</evidence>
<dbReference type="Gene3D" id="3.90.1150.10">
    <property type="entry name" value="Aspartate Aminotransferase, domain 1"/>
    <property type="match status" value="1"/>
</dbReference>
<dbReference type="GO" id="GO:0019518">
    <property type="term" value="P:L-threonine catabolic process to glycine"/>
    <property type="evidence" value="ECO:0007669"/>
    <property type="project" value="UniProtKB-UniRule"/>
</dbReference>
<dbReference type="Gene3D" id="3.40.640.10">
    <property type="entry name" value="Type I PLP-dependent aspartate aminotransferase-like (Major domain)"/>
    <property type="match status" value="1"/>
</dbReference>
<feature type="binding site" evidence="7">
    <location>
        <position position="366"/>
    </location>
    <ligand>
        <name>substrate</name>
    </ligand>
</feature>
<name>K0KGR9_SACES</name>
<dbReference type="CDD" id="cd06454">
    <property type="entry name" value="KBL_like"/>
    <property type="match status" value="1"/>
</dbReference>
<evidence type="ECO:0000256" key="7">
    <source>
        <dbReference type="HAMAP-Rule" id="MF_00985"/>
    </source>
</evidence>
<feature type="domain" description="Aminotransferase class I/classII large" evidence="9">
    <location>
        <begin position="43"/>
        <end position="385"/>
    </location>
</feature>
<proteinExistence type="inferred from homology"/>
<dbReference type="GO" id="GO:0005829">
    <property type="term" value="C:cytosol"/>
    <property type="evidence" value="ECO:0007669"/>
    <property type="project" value="TreeGrafter"/>
</dbReference>
<evidence type="ECO:0000313" key="11">
    <source>
        <dbReference type="Proteomes" id="UP000006281"/>
    </source>
</evidence>
<dbReference type="NCBIfam" id="TIGR01822">
    <property type="entry name" value="2am3keto_CoA"/>
    <property type="match status" value="1"/>
</dbReference>
<feature type="modified residue" description="N6-(pyridoxal phosphate)lysine" evidence="7">
    <location>
        <position position="242"/>
    </location>
</feature>
<dbReference type="KEGG" id="sesp:BN6_84940"/>
<evidence type="ECO:0000259" key="9">
    <source>
        <dbReference type="Pfam" id="PF00155"/>
    </source>
</evidence>
<evidence type="ECO:0000256" key="8">
    <source>
        <dbReference type="SAM" id="Coils"/>
    </source>
</evidence>
<reference evidence="10 11" key="1">
    <citation type="journal article" date="2012" name="BMC Genomics">
        <title>Complete genome sequence of Saccharothrix espanaensis DSM 44229T and comparison to the other completely sequenced Pseudonocardiaceae.</title>
        <authorList>
            <person name="Strobel T."/>
            <person name="Al-Dilaimi A."/>
            <person name="Blom J."/>
            <person name="Gessner A."/>
            <person name="Kalinowski J."/>
            <person name="Luzhetska M."/>
            <person name="Puhler A."/>
            <person name="Szczepanowski R."/>
            <person name="Bechthold A."/>
            <person name="Ruckert C."/>
        </authorList>
    </citation>
    <scope>NUCLEOTIDE SEQUENCE [LARGE SCALE GENOMIC DNA]</scope>
    <source>
        <strain evidence="11">ATCC 51144 / DSM 44229 / JCM 9112 / NBRC 15066 / NRRL 15764</strain>
    </source>
</reference>
<evidence type="ECO:0000313" key="10">
    <source>
        <dbReference type="EMBL" id="CCH35708.1"/>
    </source>
</evidence>
<keyword evidence="8" id="KW-0175">Coiled coil</keyword>
<dbReference type="InterPro" id="IPR015421">
    <property type="entry name" value="PyrdxlP-dep_Trfase_major"/>
</dbReference>
<dbReference type="PANTHER" id="PTHR13693:SF102">
    <property type="entry name" value="2-AMINO-3-KETOBUTYRATE COENZYME A LIGASE, MITOCHONDRIAL"/>
    <property type="match status" value="1"/>
</dbReference>
<dbReference type="SUPFAM" id="SSF53383">
    <property type="entry name" value="PLP-dependent transferases"/>
    <property type="match status" value="1"/>
</dbReference>
<comment type="subunit">
    <text evidence="2 7">Homodimer.</text>
</comment>
<dbReference type="Proteomes" id="UP000006281">
    <property type="component" value="Chromosome"/>
</dbReference>
<keyword evidence="4 7" id="KW-0663">Pyridoxal phosphate</keyword>